<accession>A0A0D6JF72</accession>
<feature type="region of interest" description="Disordered" evidence="1">
    <location>
        <begin position="1"/>
        <end position="28"/>
    </location>
</feature>
<evidence type="ECO:0000256" key="2">
    <source>
        <dbReference type="SAM" id="Phobius"/>
    </source>
</evidence>
<dbReference type="OrthoDB" id="7931665at2"/>
<sequence length="290" mass="31491">MVEATSGAENAPQKETAKASRPKPTGALTEGRERFQAGAGRTISFSLIFLLLLPFFVSLGPMLFWRVSQGHWAGTVGLAILAVAFTAIMYLIFVELIFSIRSRVVFGEKTVRLSLPQGRGLMSPFSYELRDIPYEDIAAIEIRREVYGGTLAPVMMKGARIRLKDGSYYRLGYVNEANVDPCLPFTEIGEKIAARADAEIIDGGDVRRSAMKKFLGLMAVGREVAPIEPEEIKALNARHNLMMTIMVGSLVLLVGLGIASERDDSHIGHAALLGSIWSGPATVPPPSTGR</sequence>
<evidence type="ECO:0000313" key="3">
    <source>
        <dbReference type="EMBL" id="CPR18659.1"/>
    </source>
</evidence>
<dbReference type="RefSeq" id="WP_046477951.1">
    <property type="nucleotide sequence ID" value="NZ_LN829118.1"/>
</dbReference>
<reference evidence="4" key="1">
    <citation type="submission" date="2015-02" db="EMBL/GenBank/DDBJ databases">
        <authorList>
            <person name="Chooi Y.-H."/>
        </authorList>
    </citation>
    <scope>NUCLEOTIDE SEQUENCE [LARGE SCALE GENOMIC DNA]</scope>
    <source>
        <strain evidence="4">strain Y</strain>
    </source>
</reference>
<feature type="transmembrane region" description="Helical" evidence="2">
    <location>
        <begin position="42"/>
        <end position="65"/>
    </location>
</feature>
<dbReference type="EMBL" id="LN829119">
    <property type="protein sequence ID" value="CPR18659.1"/>
    <property type="molecule type" value="Genomic_DNA"/>
</dbReference>
<gene>
    <name evidence="3" type="ORF">YBN1229_v1_1810</name>
</gene>
<dbReference type="Proteomes" id="UP000033187">
    <property type="component" value="Chromosome 1"/>
</dbReference>
<keyword evidence="4" id="KW-1185">Reference proteome</keyword>
<keyword evidence="2" id="KW-1133">Transmembrane helix</keyword>
<dbReference type="KEGG" id="fiy:BN1229_v1_1810"/>
<keyword evidence="2" id="KW-0812">Transmembrane</keyword>
<proteinExistence type="predicted"/>
<dbReference type="KEGG" id="fil:BN1229_v1_1806"/>
<dbReference type="AlphaFoldDB" id="A0A0D6JF72"/>
<keyword evidence="2" id="KW-0472">Membrane</keyword>
<organism evidence="3 4">
    <name type="scientific">Candidatus Filomicrobium marinum</name>
    <dbReference type="NCBI Taxonomy" id="1608628"/>
    <lineage>
        <taxon>Bacteria</taxon>
        <taxon>Pseudomonadati</taxon>
        <taxon>Pseudomonadota</taxon>
        <taxon>Alphaproteobacteria</taxon>
        <taxon>Hyphomicrobiales</taxon>
        <taxon>Hyphomicrobiaceae</taxon>
        <taxon>Filomicrobium</taxon>
    </lineage>
</organism>
<protein>
    <submittedName>
        <fullName evidence="3">Uncharacterized protein</fullName>
    </submittedName>
</protein>
<evidence type="ECO:0000256" key="1">
    <source>
        <dbReference type="SAM" id="MobiDB-lite"/>
    </source>
</evidence>
<name>A0A0D6JF72_9HYPH</name>
<feature type="transmembrane region" description="Helical" evidence="2">
    <location>
        <begin position="241"/>
        <end position="259"/>
    </location>
</feature>
<feature type="transmembrane region" description="Helical" evidence="2">
    <location>
        <begin position="71"/>
        <end position="93"/>
    </location>
</feature>
<evidence type="ECO:0000313" key="4">
    <source>
        <dbReference type="Proteomes" id="UP000033187"/>
    </source>
</evidence>